<dbReference type="Gene3D" id="3.40.190.10">
    <property type="entry name" value="Periplasmic binding protein-like II"/>
    <property type="match status" value="2"/>
</dbReference>
<dbReference type="NCBIfam" id="TIGR01256">
    <property type="entry name" value="modA"/>
    <property type="match status" value="1"/>
</dbReference>
<accession>A0ABU2C726</accession>
<dbReference type="InterPro" id="IPR050682">
    <property type="entry name" value="ModA/WtpA"/>
</dbReference>
<protein>
    <submittedName>
        <fullName evidence="5">Molybdate transport system substrate-binding protein</fullName>
    </submittedName>
</protein>
<keyword evidence="6" id="KW-1185">Reference proteome</keyword>
<sequence length="244" mass="26230">MRLFSLILLLPFAVGAQQITVSTAASLTDAFKELGPKFEASQPGATVRFNFAASGVLLQQISQGAPVDVFVSADQDTMDRGAAQKLIDTDSRENFVTNSLVLVEPSKEGTGIQSLQDLAKPAVRRIAIGKPATVPAGRYTQQVLEGAKLWTVLEPKFVQADNVRQVLDYVSRGEVEAGFVYRTDATLLGDKLKIVLTPANHAPVSYPIAVVSDSKQKAVAQSFIAFLFTDAAQQVLTKYGFGKP</sequence>
<dbReference type="PIRSF" id="PIRSF004846">
    <property type="entry name" value="ModA"/>
    <property type="match status" value="1"/>
</dbReference>
<dbReference type="InterPro" id="IPR005950">
    <property type="entry name" value="ModA"/>
</dbReference>
<dbReference type="SUPFAM" id="SSF53850">
    <property type="entry name" value="Periplasmic binding protein-like II"/>
    <property type="match status" value="1"/>
</dbReference>
<dbReference type="PANTHER" id="PTHR30632:SF0">
    <property type="entry name" value="SULFATE-BINDING PROTEIN"/>
    <property type="match status" value="1"/>
</dbReference>
<feature type="signal peptide" evidence="4">
    <location>
        <begin position="1"/>
        <end position="16"/>
    </location>
</feature>
<evidence type="ECO:0000256" key="2">
    <source>
        <dbReference type="ARBA" id="ARBA00022723"/>
    </source>
</evidence>
<evidence type="ECO:0000313" key="5">
    <source>
        <dbReference type="EMBL" id="MDR7377074.1"/>
    </source>
</evidence>
<dbReference type="PANTHER" id="PTHR30632">
    <property type="entry name" value="MOLYBDATE-BINDING PERIPLASMIC PROTEIN"/>
    <property type="match status" value="1"/>
</dbReference>
<keyword evidence="3 4" id="KW-0732">Signal</keyword>
<evidence type="ECO:0000256" key="3">
    <source>
        <dbReference type="ARBA" id="ARBA00022729"/>
    </source>
</evidence>
<dbReference type="EMBL" id="JAVDXT010000001">
    <property type="protein sequence ID" value="MDR7377074.1"/>
    <property type="molecule type" value="Genomic_DNA"/>
</dbReference>
<evidence type="ECO:0000256" key="1">
    <source>
        <dbReference type="ARBA" id="ARBA00009175"/>
    </source>
</evidence>
<dbReference type="Proteomes" id="UP001180487">
    <property type="component" value="Unassembled WGS sequence"/>
</dbReference>
<feature type="chain" id="PRO_5045763723" evidence="4">
    <location>
        <begin position="17"/>
        <end position="244"/>
    </location>
</feature>
<comment type="similarity">
    <text evidence="1">Belongs to the bacterial solute-binding protein ModA family.</text>
</comment>
<name>A0ABU2C726_9BURK</name>
<proteinExistence type="inferred from homology"/>
<keyword evidence="2" id="KW-0479">Metal-binding</keyword>
<organism evidence="5 6">
    <name type="scientific">Rhodoferax ferrireducens</name>
    <dbReference type="NCBI Taxonomy" id="192843"/>
    <lineage>
        <taxon>Bacteria</taxon>
        <taxon>Pseudomonadati</taxon>
        <taxon>Pseudomonadota</taxon>
        <taxon>Betaproteobacteria</taxon>
        <taxon>Burkholderiales</taxon>
        <taxon>Comamonadaceae</taxon>
        <taxon>Rhodoferax</taxon>
    </lineage>
</organism>
<comment type="caution">
    <text evidence="5">The sequence shown here is derived from an EMBL/GenBank/DDBJ whole genome shotgun (WGS) entry which is preliminary data.</text>
</comment>
<reference evidence="5 6" key="1">
    <citation type="submission" date="2023-07" db="EMBL/GenBank/DDBJ databases">
        <title>Sorghum-associated microbial communities from plants grown in Nebraska, USA.</title>
        <authorList>
            <person name="Schachtman D."/>
        </authorList>
    </citation>
    <scope>NUCLEOTIDE SEQUENCE [LARGE SCALE GENOMIC DNA]</scope>
    <source>
        <strain evidence="5 6">BE313</strain>
    </source>
</reference>
<evidence type="ECO:0000256" key="4">
    <source>
        <dbReference type="SAM" id="SignalP"/>
    </source>
</evidence>
<gene>
    <name evidence="5" type="ORF">J2X19_001732</name>
</gene>
<dbReference type="Pfam" id="PF13531">
    <property type="entry name" value="SBP_bac_11"/>
    <property type="match status" value="1"/>
</dbReference>
<dbReference type="RefSeq" id="WP_310372479.1">
    <property type="nucleotide sequence ID" value="NZ_JAVDXT010000001.1"/>
</dbReference>
<evidence type="ECO:0000313" key="6">
    <source>
        <dbReference type="Proteomes" id="UP001180487"/>
    </source>
</evidence>